<dbReference type="InterPro" id="IPR008490">
    <property type="entry name" value="Transposase_InsH_N"/>
</dbReference>
<feature type="domain" description="Transposase DDE" evidence="3">
    <location>
        <begin position="400"/>
        <end position="520"/>
    </location>
</feature>
<reference evidence="4 5" key="1">
    <citation type="submission" date="2021-01" db="EMBL/GenBank/DDBJ databases">
        <title>Whole genome shotgun sequence of Actinoplanes durhamensis NBRC 14914.</title>
        <authorList>
            <person name="Komaki H."/>
            <person name="Tamura T."/>
        </authorList>
    </citation>
    <scope>NUCLEOTIDE SEQUENCE [LARGE SCALE GENOMIC DNA]</scope>
    <source>
        <strain evidence="4 5">NBRC 14914</strain>
    </source>
</reference>
<dbReference type="Proteomes" id="UP000637628">
    <property type="component" value="Unassembled WGS sequence"/>
</dbReference>
<dbReference type="Pfam" id="PF13751">
    <property type="entry name" value="DDE_Tnp_1_6"/>
    <property type="match status" value="1"/>
</dbReference>
<evidence type="ECO:0000313" key="5">
    <source>
        <dbReference type="Proteomes" id="UP000637628"/>
    </source>
</evidence>
<dbReference type="InterPro" id="IPR047629">
    <property type="entry name" value="IS1182_transpos"/>
</dbReference>
<organism evidence="4 5">
    <name type="scientific">Paractinoplanes durhamensis</name>
    <dbReference type="NCBI Taxonomy" id="113563"/>
    <lineage>
        <taxon>Bacteria</taxon>
        <taxon>Bacillati</taxon>
        <taxon>Actinomycetota</taxon>
        <taxon>Actinomycetes</taxon>
        <taxon>Micromonosporales</taxon>
        <taxon>Micromonosporaceae</taxon>
        <taxon>Paractinoplanes</taxon>
    </lineage>
</organism>
<dbReference type="NCBIfam" id="NF033551">
    <property type="entry name" value="transpos_IS1182"/>
    <property type="match status" value="1"/>
</dbReference>
<accession>A0ABQ3ZEB1</accession>
<feature type="region of interest" description="Disordered" evidence="1">
    <location>
        <begin position="315"/>
        <end position="347"/>
    </location>
</feature>
<evidence type="ECO:0000259" key="2">
    <source>
        <dbReference type="Pfam" id="PF05598"/>
    </source>
</evidence>
<dbReference type="PANTHER" id="PTHR35604">
    <property type="entry name" value="TRANSPOSASE INSH FOR INSERTION SEQUENCE ELEMENT IS5A-RELATED"/>
    <property type="match status" value="1"/>
</dbReference>
<comment type="caution">
    <text evidence="4">The sequence shown here is derived from an EMBL/GenBank/DDBJ whole genome shotgun (WGS) entry which is preliminary data.</text>
</comment>
<gene>
    <name evidence="4" type="ORF">Adu01nite_94990</name>
</gene>
<evidence type="ECO:0008006" key="6">
    <source>
        <dbReference type="Google" id="ProtNLM"/>
    </source>
</evidence>
<dbReference type="RefSeq" id="WP_203735989.1">
    <property type="nucleotide sequence ID" value="NZ_BAAATX010000091.1"/>
</dbReference>
<protein>
    <recommendedName>
        <fullName evidence="6">Transposase</fullName>
    </recommendedName>
</protein>
<dbReference type="PANTHER" id="PTHR35604:SF2">
    <property type="entry name" value="TRANSPOSASE INSH FOR INSERTION SEQUENCE ELEMENT IS5A-RELATED"/>
    <property type="match status" value="1"/>
</dbReference>
<evidence type="ECO:0000259" key="3">
    <source>
        <dbReference type="Pfam" id="PF13751"/>
    </source>
</evidence>
<evidence type="ECO:0000313" key="4">
    <source>
        <dbReference type="EMBL" id="GIE08149.1"/>
    </source>
</evidence>
<sequence>MTLGKASQQLDLLDPVSRFCAESLPANSIYAFLHEHRDRLFPDSLFTDLFAQVGRRSVPPSVVAAVMVLQRLEGLSDREAVDRFAFDIRWRYAAGVGGWDGASRAGFAHTVLVDMRERLRRSDRPDRIFEVALEAAGQAGLLGRRRVLDSTPLYDAVATMDTITLIRSAVRGLLTAAGRSLAGELRAALTSGDDYSSTGKPVVDWDDKNAREALIDSRARDGYALLAALDGRKDLPEPVLQAMRLLATVLGQDLETGDDGILRIARKVATDRVISTVDPQARHGHKTSHRGFDGYKGHLAVDPDSEIITATQVTAGNTGDAGPAADLITDLTDPPADTPGSTPAGDPAVYGDAAYGAGEVLERLHDARIDIKTKVQPPNAPAGKYTKDQFTIDLGAGTVTCPNQVTTPIRPISEHPRHAGKADFGKACTGCPLRAQCTASKTGRQITISRWETHLTTARTQQTDPAWKADYRATRPKVERKIAHLMRRRHGGRRARMRGLPRVAADFTLLAAATNLARLATLGLTHNQHRGWAT</sequence>
<dbReference type="Pfam" id="PF05598">
    <property type="entry name" value="DUF772"/>
    <property type="match status" value="1"/>
</dbReference>
<name>A0ABQ3ZEB1_9ACTN</name>
<evidence type="ECO:0000256" key="1">
    <source>
        <dbReference type="SAM" id="MobiDB-lite"/>
    </source>
</evidence>
<feature type="domain" description="Transposase InsH N-terminal" evidence="2">
    <location>
        <begin position="22"/>
        <end position="98"/>
    </location>
</feature>
<dbReference type="EMBL" id="BOML01000117">
    <property type="protein sequence ID" value="GIE08149.1"/>
    <property type="molecule type" value="Genomic_DNA"/>
</dbReference>
<proteinExistence type="predicted"/>
<keyword evidence="5" id="KW-1185">Reference proteome</keyword>
<dbReference type="InterPro" id="IPR025668">
    <property type="entry name" value="Tnp_DDE_dom"/>
</dbReference>